<evidence type="ECO:0000313" key="1">
    <source>
        <dbReference type="EMBL" id="KAG5420984.1"/>
    </source>
</evidence>
<dbReference type="Proteomes" id="UP000669133">
    <property type="component" value="Unassembled WGS sequence"/>
</dbReference>
<dbReference type="EMBL" id="JAEOAQ010000001">
    <property type="protein sequence ID" value="KAG5420984.1"/>
    <property type="molecule type" value="Genomic_DNA"/>
</dbReference>
<evidence type="ECO:0000313" key="2">
    <source>
        <dbReference type="Proteomes" id="UP000669133"/>
    </source>
</evidence>
<protein>
    <submittedName>
        <fullName evidence="1">Uncharacterized protein</fullName>
    </submittedName>
</protein>
<organism evidence="1 2">
    <name type="scientific">Candida metapsilosis</name>
    <dbReference type="NCBI Taxonomy" id="273372"/>
    <lineage>
        <taxon>Eukaryota</taxon>
        <taxon>Fungi</taxon>
        <taxon>Dikarya</taxon>
        <taxon>Ascomycota</taxon>
        <taxon>Saccharomycotina</taxon>
        <taxon>Pichiomycetes</taxon>
        <taxon>Debaryomycetaceae</taxon>
        <taxon>Candida/Lodderomyces clade</taxon>
        <taxon>Candida</taxon>
    </lineage>
</organism>
<sequence length="166" mass="19605">MSTQRKLNGYLERKESLIKQYKALKPEFTKQQQNLFYILIKLDEQVYEYNVVKSYLDMQQKSHKPDLPQSLIDASRTKLKLIYQKIRQIEDEIYFEELAKAEPKLTIIRKEIADNAAEAGNIIHSYEVSHPKEAWHLLDDRMYDLRTTLNGNSKSVKKEKKGKVTK</sequence>
<dbReference type="OrthoDB" id="4080041at2759"/>
<keyword evidence="2" id="KW-1185">Reference proteome</keyword>
<gene>
    <name evidence="1" type="ORF">I9W82_000074</name>
</gene>
<accession>A0A8H7ZI54</accession>
<dbReference type="GeneID" id="93648703"/>
<dbReference type="RefSeq" id="XP_067550100.1">
    <property type="nucleotide sequence ID" value="XM_067695136.1"/>
</dbReference>
<name>A0A8H7ZI54_9ASCO</name>
<comment type="caution">
    <text evidence="1">The sequence shown here is derived from an EMBL/GenBank/DDBJ whole genome shotgun (WGS) entry which is preliminary data.</text>
</comment>
<dbReference type="AlphaFoldDB" id="A0A8H7ZI54"/>
<proteinExistence type="predicted"/>
<reference evidence="1 2" key="1">
    <citation type="submission" date="2020-12" db="EMBL/GenBank/DDBJ databases">
        <title>Effect of drift, selection, and recombination on the evolution of hybrid genomes in Candida yeast pathogens.</title>
        <authorList>
            <person name="Mixao V."/>
            <person name="Ksiezopolska E."/>
            <person name="Saus E."/>
            <person name="Boekhout T."/>
            <person name="Gacser A."/>
            <person name="Gabaldon T."/>
        </authorList>
    </citation>
    <scope>NUCLEOTIDE SEQUENCE [LARGE SCALE GENOMIC DNA]</scope>
    <source>
        <strain evidence="1 2">BP57</strain>
    </source>
</reference>